<evidence type="ECO:0000313" key="3">
    <source>
        <dbReference type="EMBL" id="KAK4874330.1"/>
    </source>
</evidence>
<feature type="repeat" description="ANK" evidence="1">
    <location>
        <begin position="678"/>
        <end position="710"/>
    </location>
</feature>
<name>A0AAN7NWL2_9COLE</name>
<keyword evidence="4" id="KW-1185">Reference proteome</keyword>
<dbReference type="AlphaFoldDB" id="A0AAN7NWL2"/>
<dbReference type="PRINTS" id="PR01415">
    <property type="entry name" value="ANKYRIN"/>
</dbReference>
<dbReference type="PROSITE" id="PS50088">
    <property type="entry name" value="ANK_REPEAT"/>
    <property type="match status" value="7"/>
</dbReference>
<dbReference type="SMART" id="SM00248">
    <property type="entry name" value="ANK"/>
    <property type="match status" value="7"/>
</dbReference>
<feature type="repeat" description="ANK" evidence="1">
    <location>
        <begin position="451"/>
        <end position="483"/>
    </location>
</feature>
<dbReference type="GO" id="GO:0045022">
    <property type="term" value="P:early endosome to late endosome transport"/>
    <property type="evidence" value="ECO:0007669"/>
    <property type="project" value="TreeGrafter"/>
</dbReference>
<dbReference type="SUPFAM" id="SSF48403">
    <property type="entry name" value="Ankyrin repeat"/>
    <property type="match status" value="2"/>
</dbReference>
<feature type="repeat" description="ANK" evidence="1">
    <location>
        <begin position="712"/>
        <end position="745"/>
    </location>
</feature>
<dbReference type="GO" id="GO:0048812">
    <property type="term" value="P:neuron projection morphogenesis"/>
    <property type="evidence" value="ECO:0007669"/>
    <property type="project" value="TreeGrafter"/>
</dbReference>
<dbReference type="GO" id="GO:0005770">
    <property type="term" value="C:late endosome"/>
    <property type="evidence" value="ECO:0007669"/>
    <property type="project" value="TreeGrafter"/>
</dbReference>
<protein>
    <recommendedName>
        <fullName evidence="2">VPS9 domain-containing protein</fullName>
    </recommendedName>
</protein>
<dbReference type="Pfam" id="PF02204">
    <property type="entry name" value="VPS9"/>
    <property type="match status" value="1"/>
</dbReference>
<dbReference type="Pfam" id="PF00023">
    <property type="entry name" value="Ank"/>
    <property type="match status" value="3"/>
</dbReference>
<dbReference type="Gene3D" id="1.20.1050.80">
    <property type="entry name" value="VPS9 domain"/>
    <property type="match status" value="1"/>
</dbReference>
<accession>A0AAN7NWL2</accession>
<feature type="repeat" description="ANK" evidence="1">
    <location>
        <begin position="484"/>
        <end position="505"/>
    </location>
</feature>
<feature type="repeat" description="ANK" evidence="1">
    <location>
        <begin position="746"/>
        <end position="778"/>
    </location>
</feature>
<dbReference type="GO" id="GO:0030133">
    <property type="term" value="C:transport vesicle"/>
    <property type="evidence" value="ECO:0007669"/>
    <property type="project" value="TreeGrafter"/>
</dbReference>
<dbReference type="PANTHER" id="PTHR24170:SF2">
    <property type="entry name" value="ANKYRIN REPEAT DOMAIN-CONTAINING PROTEIN 27"/>
    <property type="match status" value="1"/>
</dbReference>
<feature type="repeat" description="ANK" evidence="1">
    <location>
        <begin position="523"/>
        <end position="555"/>
    </location>
</feature>
<reference evidence="4" key="1">
    <citation type="submission" date="2023-01" db="EMBL/GenBank/DDBJ databases">
        <title>Key to firefly adult light organ development and bioluminescence: homeobox transcription factors regulate luciferase expression and transportation to peroxisome.</title>
        <authorList>
            <person name="Fu X."/>
        </authorList>
    </citation>
    <scope>NUCLEOTIDE SEQUENCE [LARGE SCALE GENOMIC DNA]</scope>
</reference>
<dbReference type="InterPro" id="IPR036770">
    <property type="entry name" value="Ankyrin_rpt-contain_sf"/>
</dbReference>
<comment type="caution">
    <text evidence="3">The sequence shown here is derived from an EMBL/GenBank/DDBJ whole genome shotgun (WGS) entry which is preliminary data.</text>
</comment>
<sequence length="818" mass="92976">MNFYDECLEENEFFLIIQENHNDIIKKATEENWIICIPRVGSLNSNVITDEDILENVLVPNTELPVTHFCTLSKREVCIQDKSIIVNNDYVVNILFDETFYINKHEKYKVWCIDRPLHKQFTVAECDFDYSIVRNVHDCIKLLWTKDRTVLKKINRLIESYLEKSFEFENLTILKKQIGELYEQSVSATKKEAYVSLAVETYIQHCVHLKLFRAICNFTASTDSCFNKILRNLSDIQFKDLDINVVFAECISSSKFQLSHFNKVVTVLGKVECLRRIVNIISSQKNLCVTTDDLLKIFVFLVIKSNINNWIANLTYIMHFRFSAINLKDEYAFLITTLEAAIEYIKSGDIKVYLRFDNDYLSTSFTQVEIGDLQTVKKVFEEKCVEKVSNKKMLMCHPLCICDKCALHVVDVNSCNEKGWTALHVACIYGHPHLVEYFLSKNAIVNVCDDLAMTPLHYAALKGHQNALLLLLHASADTNLKDSNGNTALHLATNNGHESCVKAILYFNEQKGVYLNVNVTNNVGDTPLHLSVKWGYAGITKILIQYGGDPNATNKWNHTVFDTTHNDYIKNLLVAKDIPKLEVGLTQELNKISPSVAENLEQFKKIDLILKSIENNDLPLMCYYLGIPTPAITSTMVNAKLICHPLCTCDSCQEEFENSSVMPSATTEPVNINVSNSEGYTPLHTAAKHGRLNILRLLLDQGALVNIASSKEQLTPLHLACKHQRIKIVRELLQCGGCNIDVQDAKGNTPLHYACLSNDYSIVELLLLNNCDSSIKNASGKTALQEAHSMMYWNILKLFKIKYNNNNDTQTSFEFFSV</sequence>
<dbReference type="GO" id="GO:0000149">
    <property type="term" value="F:SNARE binding"/>
    <property type="evidence" value="ECO:0007669"/>
    <property type="project" value="TreeGrafter"/>
</dbReference>
<dbReference type="InterPro" id="IPR051248">
    <property type="entry name" value="UPF0507/Ank_repeat_27"/>
</dbReference>
<dbReference type="PROSITE" id="PS51205">
    <property type="entry name" value="VPS9"/>
    <property type="match status" value="1"/>
</dbReference>
<dbReference type="Gene3D" id="1.25.40.20">
    <property type="entry name" value="Ankyrin repeat-containing domain"/>
    <property type="match status" value="3"/>
</dbReference>
<dbReference type="GO" id="GO:0043005">
    <property type="term" value="C:neuron projection"/>
    <property type="evidence" value="ECO:0007669"/>
    <property type="project" value="TreeGrafter"/>
</dbReference>
<dbReference type="InterPro" id="IPR002110">
    <property type="entry name" value="Ankyrin_rpt"/>
</dbReference>
<evidence type="ECO:0000313" key="4">
    <source>
        <dbReference type="Proteomes" id="UP001353858"/>
    </source>
</evidence>
<dbReference type="InterPro" id="IPR037191">
    <property type="entry name" value="VPS9_dom_sf"/>
</dbReference>
<proteinExistence type="predicted"/>
<dbReference type="EMBL" id="JARPUR010000006">
    <property type="protein sequence ID" value="KAK4874330.1"/>
    <property type="molecule type" value="Genomic_DNA"/>
</dbReference>
<evidence type="ECO:0000259" key="2">
    <source>
        <dbReference type="PROSITE" id="PS51205"/>
    </source>
</evidence>
<dbReference type="GO" id="GO:0005769">
    <property type="term" value="C:early endosome"/>
    <property type="evidence" value="ECO:0007669"/>
    <property type="project" value="TreeGrafter"/>
</dbReference>
<dbReference type="Proteomes" id="UP001353858">
    <property type="component" value="Unassembled WGS sequence"/>
</dbReference>
<dbReference type="InterPro" id="IPR003123">
    <property type="entry name" value="VPS9"/>
</dbReference>
<dbReference type="Pfam" id="PF12796">
    <property type="entry name" value="Ank_2"/>
    <property type="match status" value="2"/>
</dbReference>
<dbReference type="GO" id="GO:0005886">
    <property type="term" value="C:plasma membrane"/>
    <property type="evidence" value="ECO:0007669"/>
    <property type="project" value="TreeGrafter"/>
</dbReference>
<feature type="domain" description="VPS9" evidence="2">
    <location>
        <begin position="220"/>
        <end position="354"/>
    </location>
</feature>
<gene>
    <name evidence="3" type="ORF">RN001_013690</name>
</gene>
<dbReference type="PROSITE" id="PS50297">
    <property type="entry name" value="ANK_REP_REGION"/>
    <property type="match status" value="7"/>
</dbReference>
<feature type="repeat" description="ANK" evidence="1">
    <location>
        <begin position="418"/>
        <end position="450"/>
    </location>
</feature>
<organism evidence="3 4">
    <name type="scientific">Aquatica leii</name>
    <dbReference type="NCBI Taxonomy" id="1421715"/>
    <lineage>
        <taxon>Eukaryota</taxon>
        <taxon>Metazoa</taxon>
        <taxon>Ecdysozoa</taxon>
        <taxon>Arthropoda</taxon>
        <taxon>Hexapoda</taxon>
        <taxon>Insecta</taxon>
        <taxon>Pterygota</taxon>
        <taxon>Neoptera</taxon>
        <taxon>Endopterygota</taxon>
        <taxon>Coleoptera</taxon>
        <taxon>Polyphaga</taxon>
        <taxon>Elateriformia</taxon>
        <taxon>Elateroidea</taxon>
        <taxon>Lampyridae</taxon>
        <taxon>Luciolinae</taxon>
        <taxon>Aquatica</taxon>
    </lineage>
</organism>
<keyword evidence="1" id="KW-0040">ANK repeat</keyword>
<dbReference type="SUPFAM" id="SSF109993">
    <property type="entry name" value="VPS9 domain"/>
    <property type="match status" value="1"/>
</dbReference>
<dbReference type="PANTHER" id="PTHR24170">
    <property type="entry name" value="ANKYRIN REPEAT DOMAIN-CONTAINING PROTEIN 27"/>
    <property type="match status" value="1"/>
</dbReference>
<dbReference type="GO" id="GO:0097422">
    <property type="term" value="C:tubular endosome"/>
    <property type="evidence" value="ECO:0007669"/>
    <property type="project" value="TreeGrafter"/>
</dbReference>
<evidence type="ECO:0000256" key="1">
    <source>
        <dbReference type="PROSITE-ProRule" id="PRU00023"/>
    </source>
</evidence>
<dbReference type="GO" id="GO:0005085">
    <property type="term" value="F:guanyl-nucleotide exchange factor activity"/>
    <property type="evidence" value="ECO:0007669"/>
    <property type="project" value="TreeGrafter"/>
</dbReference>